<dbReference type="STRING" id="702114.A1355_10275"/>
<dbReference type="CDD" id="cd06066">
    <property type="entry name" value="H2MP_NAD-link-bidir"/>
    <property type="match status" value="1"/>
</dbReference>
<dbReference type="RefSeq" id="WP_064030498.1">
    <property type="nucleotide sequence ID" value="NZ_LUUK01000189.1"/>
</dbReference>
<protein>
    <submittedName>
        <fullName evidence="1">Ni/Fe hydrogenase</fullName>
    </submittedName>
</protein>
<accession>A0A177ND64</accession>
<dbReference type="AlphaFoldDB" id="A0A177ND64"/>
<dbReference type="SUPFAM" id="SSF53163">
    <property type="entry name" value="HybD-like"/>
    <property type="match status" value="1"/>
</dbReference>
<dbReference type="GO" id="GO:0016485">
    <property type="term" value="P:protein processing"/>
    <property type="evidence" value="ECO:0007669"/>
    <property type="project" value="TreeGrafter"/>
</dbReference>
<organism evidence="1 2">
    <name type="scientific">Methylomonas koyamae</name>
    <dbReference type="NCBI Taxonomy" id="702114"/>
    <lineage>
        <taxon>Bacteria</taxon>
        <taxon>Pseudomonadati</taxon>
        <taxon>Pseudomonadota</taxon>
        <taxon>Gammaproteobacteria</taxon>
        <taxon>Methylococcales</taxon>
        <taxon>Methylococcaceae</taxon>
        <taxon>Methylomonas</taxon>
    </lineage>
</organism>
<dbReference type="PANTHER" id="PTHR30302:SF5">
    <property type="entry name" value="SLR1876 PROTEIN"/>
    <property type="match status" value="1"/>
</dbReference>
<evidence type="ECO:0000313" key="1">
    <source>
        <dbReference type="EMBL" id="OAI15987.1"/>
    </source>
</evidence>
<dbReference type="Proteomes" id="UP000077628">
    <property type="component" value="Unassembled WGS sequence"/>
</dbReference>
<dbReference type="OrthoDB" id="9808862at2"/>
<proteinExistence type="predicted"/>
<evidence type="ECO:0000313" key="2">
    <source>
        <dbReference type="Proteomes" id="UP000077628"/>
    </source>
</evidence>
<gene>
    <name evidence="1" type="ORF">A1355_10275</name>
</gene>
<reference evidence="2" key="1">
    <citation type="submission" date="2016-03" db="EMBL/GenBank/DDBJ databases">
        <authorList>
            <person name="Heylen K."/>
            <person name="De Vos P."/>
            <person name="Vekeman B."/>
        </authorList>
    </citation>
    <scope>NUCLEOTIDE SEQUENCE [LARGE SCALE GENOMIC DNA]</scope>
    <source>
        <strain evidence="2">R-45383</strain>
    </source>
</reference>
<name>A0A177ND64_9GAMM</name>
<comment type="caution">
    <text evidence="1">The sequence shown here is derived from an EMBL/GenBank/DDBJ whole genome shotgun (WGS) entry which is preliminary data.</text>
</comment>
<dbReference type="GO" id="GO:0004175">
    <property type="term" value="F:endopeptidase activity"/>
    <property type="evidence" value="ECO:0007669"/>
    <property type="project" value="TreeGrafter"/>
</dbReference>
<dbReference type="NCBIfam" id="TIGR00072">
    <property type="entry name" value="hydrog_prot"/>
    <property type="match status" value="1"/>
</dbReference>
<dbReference type="InterPro" id="IPR000671">
    <property type="entry name" value="Peptidase_A31"/>
</dbReference>
<keyword evidence="2" id="KW-1185">Reference proteome</keyword>
<dbReference type="InterPro" id="IPR023430">
    <property type="entry name" value="Pept_HybD-like_dom_sf"/>
</dbReference>
<dbReference type="PANTHER" id="PTHR30302">
    <property type="entry name" value="HYDROGENASE 1 MATURATION PROTEASE"/>
    <property type="match status" value="1"/>
</dbReference>
<dbReference type="EMBL" id="LUUK01000189">
    <property type="protein sequence ID" value="OAI15987.1"/>
    <property type="molecule type" value="Genomic_DNA"/>
</dbReference>
<dbReference type="GO" id="GO:0008047">
    <property type="term" value="F:enzyme activator activity"/>
    <property type="evidence" value="ECO:0007669"/>
    <property type="project" value="InterPro"/>
</dbReference>
<dbReference type="Gene3D" id="3.40.50.1450">
    <property type="entry name" value="HybD-like"/>
    <property type="match status" value="1"/>
</dbReference>
<sequence length="170" mass="18044">MTALKPVLVFAYGNPSRGDDALGPLLLEALENQVGTNTVEFIVDFQLQIEHALDLQGRRVAIFVDASVKVLAPYQFGRLAPLRDRSYTSHAMSPAALLDVYQALYGEPPPAFLLGIAGLSFELGEVLSPDAAQNLALAVEFACRLLSGSAEDILAAAIKAVPSLDLPVPA</sequence>